<proteinExistence type="predicted"/>
<gene>
    <name evidence="1" type="ORF">Prubr_56560</name>
</gene>
<dbReference type="AlphaFoldDB" id="A0A810NBC3"/>
<evidence type="ECO:0008006" key="3">
    <source>
        <dbReference type="Google" id="ProtNLM"/>
    </source>
</evidence>
<dbReference type="EMBL" id="AP023359">
    <property type="protein sequence ID" value="BCJ68635.1"/>
    <property type="molecule type" value="Genomic_DNA"/>
</dbReference>
<evidence type="ECO:0000313" key="2">
    <source>
        <dbReference type="Proteomes" id="UP000680866"/>
    </source>
</evidence>
<dbReference type="Gene3D" id="3.30.1310.10">
    <property type="entry name" value="Nucleoid-associated protein YbaB-like domain"/>
    <property type="match status" value="1"/>
</dbReference>
<dbReference type="InterPro" id="IPR004401">
    <property type="entry name" value="YbaB/EbfC"/>
</dbReference>
<name>A0A810NBC3_9ACTN</name>
<dbReference type="RefSeq" id="WP_246567733.1">
    <property type="nucleotide sequence ID" value="NZ_AP023359.1"/>
</dbReference>
<dbReference type="Proteomes" id="UP000680866">
    <property type="component" value="Chromosome"/>
</dbReference>
<accession>A0A810NBC3</accession>
<dbReference type="GO" id="GO:0003677">
    <property type="term" value="F:DNA binding"/>
    <property type="evidence" value="ECO:0007669"/>
    <property type="project" value="InterPro"/>
</dbReference>
<evidence type="ECO:0000313" key="1">
    <source>
        <dbReference type="EMBL" id="BCJ68635.1"/>
    </source>
</evidence>
<sequence>MTDRPNWGALEGMLKDLRRTVSTMDDTQKRMLQVTGTAWSDDGMIKVVVGPRGHLLELDIDPRVLRKPNSKALSTAILATARLAVEDAAAQSRAILDEVVPRDLRGTAGADGTDLTRIIGSHDADVRLTKDDDE</sequence>
<reference evidence="1" key="1">
    <citation type="submission" date="2020-08" db="EMBL/GenBank/DDBJ databases">
        <title>Whole genome shotgun sequence of Polymorphospora rubra NBRC 101157.</title>
        <authorList>
            <person name="Komaki H."/>
            <person name="Tamura T."/>
        </authorList>
    </citation>
    <scope>NUCLEOTIDE SEQUENCE</scope>
    <source>
        <strain evidence="1">NBRC 101157</strain>
    </source>
</reference>
<dbReference type="InterPro" id="IPR036894">
    <property type="entry name" value="YbaB-like_sf"/>
</dbReference>
<protein>
    <recommendedName>
        <fullName evidence="3">YbaB/EbfC DNA-binding family protein</fullName>
    </recommendedName>
</protein>
<keyword evidence="2" id="KW-1185">Reference proteome</keyword>
<dbReference type="KEGG" id="pry:Prubr_56560"/>
<dbReference type="SUPFAM" id="SSF82607">
    <property type="entry name" value="YbaB-like"/>
    <property type="match status" value="1"/>
</dbReference>
<dbReference type="Pfam" id="PF02575">
    <property type="entry name" value="YbaB_DNA_bd"/>
    <property type="match status" value="1"/>
</dbReference>
<organism evidence="1 2">
    <name type="scientific">Polymorphospora rubra</name>
    <dbReference type="NCBI Taxonomy" id="338584"/>
    <lineage>
        <taxon>Bacteria</taxon>
        <taxon>Bacillati</taxon>
        <taxon>Actinomycetota</taxon>
        <taxon>Actinomycetes</taxon>
        <taxon>Micromonosporales</taxon>
        <taxon>Micromonosporaceae</taxon>
        <taxon>Polymorphospora</taxon>
    </lineage>
</organism>